<evidence type="ECO:0000313" key="3">
    <source>
        <dbReference type="EMBL" id="KKL18125.1"/>
    </source>
</evidence>
<evidence type="ECO:0000256" key="1">
    <source>
        <dbReference type="SAM" id="Phobius"/>
    </source>
</evidence>
<keyword evidence="1" id="KW-1133">Transmembrane helix</keyword>
<sequence length="61" mass="6775">MDVIWIVFLFAAGACVGSFLNVLIYRLPRGESIVFPGSHCPSCGEAIKWYDNIPILRISAF</sequence>
<dbReference type="InterPro" id="IPR050882">
    <property type="entry name" value="Prepilin_peptidase/N-MTase"/>
</dbReference>
<protein>
    <recommendedName>
        <fullName evidence="2">Prepilin peptidase A24 N-terminal domain-containing protein</fullName>
    </recommendedName>
</protein>
<keyword evidence="1" id="KW-0812">Transmembrane</keyword>
<evidence type="ECO:0000259" key="2">
    <source>
        <dbReference type="Pfam" id="PF06750"/>
    </source>
</evidence>
<organism evidence="3">
    <name type="scientific">marine sediment metagenome</name>
    <dbReference type="NCBI Taxonomy" id="412755"/>
    <lineage>
        <taxon>unclassified sequences</taxon>
        <taxon>metagenomes</taxon>
        <taxon>ecological metagenomes</taxon>
    </lineage>
</organism>
<dbReference type="GO" id="GO:0004190">
    <property type="term" value="F:aspartic-type endopeptidase activity"/>
    <property type="evidence" value="ECO:0007669"/>
    <property type="project" value="TreeGrafter"/>
</dbReference>
<dbReference type="GO" id="GO:0005886">
    <property type="term" value="C:plasma membrane"/>
    <property type="evidence" value="ECO:0007669"/>
    <property type="project" value="TreeGrafter"/>
</dbReference>
<reference evidence="3" key="1">
    <citation type="journal article" date="2015" name="Nature">
        <title>Complex archaea that bridge the gap between prokaryotes and eukaryotes.</title>
        <authorList>
            <person name="Spang A."/>
            <person name="Saw J.H."/>
            <person name="Jorgensen S.L."/>
            <person name="Zaremba-Niedzwiedzka K."/>
            <person name="Martijn J."/>
            <person name="Lind A.E."/>
            <person name="van Eijk R."/>
            <person name="Schleper C."/>
            <person name="Guy L."/>
            <person name="Ettema T.J."/>
        </authorList>
    </citation>
    <scope>NUCLEOTIDE SEQUENCE</scope>
</reference>
<dbReference type="GO" id="GO:0006465">
    <property type="term" value="P:signal peptide processing"/>
    <property type="evidence" value="ECO:0007669"/>
    <property type="project" value="TreeGrafter"/>
</dbReference>
<dbReference type="PANTHER" id="PTHR30487:SF0">
    <property type="entry name" value="PREPILIN LEADER PEPTIDASE_N-METHYLTRANSFERASE-RELATED"/>
    <property type="match status" value="1"/>
</dbReference>
<gene>
    <name evidence="3" type="ORF">LCGC14_2478630</name>
</gene>
<proteinExistence type="predicted"/>
<feature type="transmembrane region" description="Helical" evidence="1">
    <location>
        <begin position="6"/>
        <end position="25"/>
    </location>
</feature>
<comment type="caution">
    <text evidence="3">The sequence shown here is derived from an EMBL/GenBank/DDBJ whole genome shotgun (WGS) entry which is preliminary data.</text>
</comment>
<keyword evidence="1" id="KW-0472">Membrane</keyword>
<dbReference type="Pfam" id="PF06750">
    <property type="entry name" value="A24_N_bact"/>
    <property type="match status" value="1"/>
</dbReference>
<name>A0A0F9B8Y4_9ZZZZ</name>
<dbReference type="EMBL" id="LAZR01038991">
    <property type="protein sequence ID" value="KKL18125.1"/>
    <property type="molecule type" value="Genomic_DNA"/>
</dbReference>
<feature type="domain" description="Prepilin peptidase A24 N-terminal" evidence="2">
    <location>
        <begin position="12"/>
        <end position="56"/>
    </location>
</feature>
<dbReference type="PANTHER" id="PTHR30487">
    <property type="entry name" value="TYPE 4 PREPILIN-LIKE PROTEINS LEADER PEPTIDE-PROCESSING ENZYME"/>
    <property type="match status" value="1"/>
</dbReference>
<dbReference type="AlphaFoldDB" id="A0A0F9B8Y4"/>
<accession>A0A0F9B8Y4</accession>
<dbReference type="InterPro" id="IPR010627">
    <property type="entry name" value="Prepilin_pept_A24_N"/>
</dbReference>